<dbReference type="Pfam" id="PF13508">
    <property type="entry name" value="Acetyltransf_7"/>
    <property type="match status" value="1"/>
</dbReference>
<dbReference type="CDD" id="cd04301">
    <property type="entry name" value="NAT_SF"/>
    <property type="match status" value="1"/>
</dbReference>
<dbReference type="STRING" id="930129.SAMN05216352_12917"/>
<dbReference type="Proteomes" id="UP000199017">
    <property type="component" value="Unassembled WGS sequence"/>
</dbReference>
<dbReference type="AlphaFoldDB" id="A0A1G8RN83"/>
<evidence type="ECO:0000313" key="4">
    <source>
        <dbReference type="EMBL" id="SDJ17945.1"/>
    </source>
</evidence>
<dbReference type="InterPro" id="IPR016181">
    <property type="entry name" value="Acyl_CoA_acyltransferase"/>
</dbReference>
<evidence type="ECO:0000313" key="5">
    <source>
        <dbReference type="Proteomes" id="UP000199017"/>
    </source>
</evidence>
<name>A0A1G8RN83_9BACI</name>
<evidence type="ECO:0000256" key="2">
    <source>
        <dbReference type="ARBA" id="ARBA00023315"/>
    </source>
</evidence>
<feature type="domain" description="N-acetyltransferase" evidence="3">
    <location>
        <begin position="1"/>
        <end position="86"/>
    </location>
</feature>
<sequence>MIWHIAVHPDHRRKGIGKFLLNEAEKTVKAKGITYLEAWTRDDKWVNHWYEKNGFRPVDSYLQVFMEGAKEVGVLESEISNLQPVEAFAHYVGEDTNTIKNTFKRVHECLCYEKKLAPRAMSLS</sequence>
<dbReference type="SUPFAM" id="SSF55729">
    <property type="entry name" value="Acyl-CoA N-acyltransferases (Nat)"/>
    <property type="match status" value="1"/>
</dbReference>
<dbReference type="PANTHER" id="PTHR43420">
    <property type="entry name" value="ACETYLTRANSFERASE"/>
    <property type="match status" value="1"/>
</dbReference>
<gene>
    <name evidence="4" type="ORF">SAMN05216352_12917</name>
</gene>
<accession>A0A1G8RN83</accession>
<organism evidence="4 5">
    <name type="scientific">Alteribacillus bidgolensis</name>
    <dbReference type="NCBI Taxonomy" id="930129"/>
    <lineage>
        <taxon>Bacteria</taxon>
        <taxon>Bacillati</taxon>
        <taxon>Bacillota</taxon>
        <taxon>Bacilli</taxon>
        <taxon>Bacillales</taxon>
        <taxon>Bacillaceae</taxon>
        <taxon>Alteribacillus</taxon>
    </lineage>
</organism>
<evidence type="ECO:0000256" key="1">
    <source>
        <dbReference type="ARBA" id="ARBA00022679"/>
    </source>
</evidence>
<dbReference type="PANTHER" id="PTHR43420:SF47">
    <property type="entry name" value="N-ACETYLTRANSFERASE DOMAIN-CONTAINING PROTEIN"/>
    <property type="match status" value="1"/>
</dbReference>
<dbReference type="InterPro" id="IPR050680">
    <property type="entry name" value="YpeA/RimI_acetyltransf"/>
</dbReference>
<evidence type="ECO:0000259" key="3">
    <source>
        <dbReference type="PROSITE" id="PS51186"/>
    </source>
</evidence>
<keyword evidence="1 4" id="KW-0808">Transferase</keyword>
<protein>
    <submittedName>
        <fullName evidence="4">Acetyltransferase (GNAT) family protein</fullName>
    </submittedName>
</protein>
<proteinExistence type="predicted"/>
<dbReference type="Gene3D" id="3.40.630.30">
    <property type="match status" value="1"/>
</dbReference>
<dbReference type="InterPro" id="IPR000182">
    <property type="entry name" value="GNAT_dom"/>
</dbReference>
<reference evidence="4 5" key="1">
    <citation type="submission" date="2016-10" db="EMBL/GenBank/DDBJ databases">
        <authorList>
            <person name="de Groot N.N."/>
        </authorList>
    </citation>
    <scope>NUCLEOTIDE SEQUENCE [LARGE SCALE GENOMIC DNA]</scope>
    <source>
        <strain evidence="5">P4B,CCM 7963,CECT 7998,DSM 25260,IBRC-M 10614,KCTC 13821</strain>
    </source>
</reference>
<dbReference type="GO" id="GO:0016747">
    <property type="term" value="F:acyltransferase activity, transferring groups other than amino-acyl groups"/>
    <property type="evidence" value="ECO:0007669"/>
    <property type="project" value="InterPro"/>
</dbReference>
<keyword evidence="5" id="KW-1185">Reference proteome</keyword>
<dbReference type="PROSITE" id="PS51186">
    <property type="entry name" value="GNAT"/>
    <property type="match status" value="1"/>
</dbReference>
<dbReference type="EMBL" id="FNDU01000029">
    <property type="protein sequence ID" value="SDJ17945.1"/>
    <property type="molecule type" value="Genomic_DNA"/>
</dbReference>
<keyword evidence="2" id="KW-0012">Acyltransferase</keyword>